<protein>
    <submittedName>
        <fullName evidence="5">ABC transporter ATP-binding protein</fullName>
    </submittedName>
</protein>
<gene>
    <name evidence="5" type="ORF">ENN26_03130</name>
</gene>
<dbReference type="InterPro" id="IPR013563">
    <property type="entry name" value="Oligopep_ABC_C"/>
</dbReference>
<evidence type="ECO:0000256" key="2">
    <source>
        <dbReference type="ARBA" id="ARBA00022741"/>
    </source>
</evidence>
<keyword evidence="2" id="KW-0547">Nucleotide-binding</keyword>
<dbReference type="SUPFAM" id="SSF52540">
    <property type="entry name" value="P-loop containing nucleoside triphosphate hydrolases"/>
    <property type="match status" value="1"/>
</dbReference>
<dbReference type="PROSITE" id="PS50893">
    <property type="entry name" value="ABC_TRANSPORTER_2"/>
    <property type="match status" value="1"/>
</dbReference>
<dbReference type="InterPro" id="IPR003439">
    <property type="entry name" value="ABC_transporter-like_ATP-bd"/>
</dbReference>
<dbReference type="InterPro" id="IPR017871">
    <property type="entry name" value="ABC_transporter-like_CS"/>
</dbReference>
<organism evidence="5">
    <name type="scientific">Thermofilum adornatum</name>
    <dbReference type="NCBI Taxonomy" id="1365176"/>
    <lineage>
        <taxon>Archaea</taxon>
        <taxon>Thermoproteota</taxon>
        <taxon>Thermoprotei</taxon>
        <taxon>Thermofilales</taxon>
        <taxon>Thermofilaceae</taxon>
        <taxon>Thermofilum</taxon>
    </lineage>
</organism>
<dbReference type="FunFam" id="3.40.50.300:FF:000016">
    <property type="entry name" value="Oligopeptide ABC transporter ATP-binding component"/>
    <property type="match status" value="1"/>
</dbReference>
<proteinExistence type="predicted"/>
<dbReference type="InterPro" id="IPR027417">
    <property type="entry name" value="P-loop_NTPase"/>
</dbReference>
<dbReference type="SMART" id="SM00382">
    <property type="entry name" value="AAA"/>
    <property type="match status" value="1"/>
</dbReference>
<dbReference type="PANTHER" id="PTHR43776">
    <property type="entry name" value="TRANSPORT ATP-BINDING PROTEIN"/>
    <property type="match status" value="1"/>
</dbReference>
<feature type="domain" description="ABC transporter" evidence="4">
    <location>
        <begin position="9"/>
        <end position="259"/>
    </location>
</feature>
<sequence length="327" mass="36488">MRGENVPLLEVEELVKYFPIKYGLFGKTIGYVRAVDGVSFSIKENSVFSLVGESGSGKSTIAKCVLKLLEPTSGRIVFEGKDITSLRGKSLKWYRRSVQAVFQNPFLSLNPRMKVESIVAEPLKIHLGMKSDEAKEEVYKLLELVGLSREIGSKYPHELSGGQAQRVAIARAIASKPRLLVLDEPTSALDASVQAQILNLLMDLKKELRLSYLLISHDLSVVRYMSDYVAVIYLGKIIEYGSVEELFNYPAHPYTKALLSSVPEPDPATRKLKNRIVLPGEPPSPVDPPKGCRLSPRCPYVQEKCKSSEPELISIGKDHLVRCWLFQ</sequence>
<evidence type="ECO:0000259" key="4">
    <source>
        <dbReference type="PROSITE" id="PS50893"/>
    </source>
</evidence>
<dbReference type="GO" id="GO:0015833">
    <property type="term" value="P:peptide transport"/>
    <property type="evidence" value="ECO:0007669"/>
    <property type="project" value="InterPro"/>
</dbReference>
<keyword evidence="1" id="KW-0813">Transport</keyword>
<evidence type="ECO:0000256" key="1">
    <source>
        <dbReference type="ARBA" id="ARBA00022448"/>
    </source>
</evidence>
<dbReference type="GO" id="GO:0055085">
    <property type="term" value="P:transmembrane transport"/>
    <property type="evidence" value="ECO:0007669"/>
    <property type="project" value="UniProtKB-ARBA"/>
</dbReference>
<dbReference type="GO" id="GO:0016887">
    <property type="term" value="F:ATP hydrolysis activity"/>
    <property type="evidence" value="ECO:0007669"/>
    <property type="project" value="InterPro"/>
</dbReference>
<dbReference type="EMBL" id="DSAY01000058">
    <property type="protein sequence ID" value="HDP14757.1"/>
    <property type="molecule type" value="Genomic_DNA"/>
</dbReference>
<dbReference type="GO" id="GO:0005524">
    <property type="term" value="F:ATP binding"/>
    <property type="evidence" value="ECO:0007669"/>
    <property type="project" value="UniProtKB-KW"/>
</dbReference>
<name>A0A7C1CCG2_9CREN</name>
<dbReference type="InterPro" id="IPR003593">
    <property type="entry name" value="AAA+_ATPase"/>
</dbReference>
<dbReference type="PROSITE" id="PS00211">
    <property type="entry name" value="ABC_TRANSPORTER_1"/>
    <property type="match status" value="1"/>
</dbReference>
<dbReference type="AlphaFoldDB" id="A0A7C1CCG2"/>
<keyword evidence="3 5" id="KW-0067">ATP-binding</keyword>
<dbReference type="Pfam" id="PF08352">
    <property type="entry name" value="oligo_HPY"/>
    <property type="match status" value="1"/>
</dbReference>
<dbReference type="InterPro" id="IPR050319">
    <property type="entry name" value="ABC_transp_ATP-bind"/>
</dbReference>
<evidence type="ECO:0000313" key="5">
    <source>
        <dbReference type="EMBL" id="HDP14757.1"/>
    </source>
</evidence>
<evidence type="ECO:0000256" key="3">
    <source>
        <dbReference type="ARBA" id="ARBA00022840"/>
    </source>
</evidence>
<accession>A0A7C1CCG2</accession>
<reference evidence="5" key="1">
    <citation type="journal article" date="2020" name="mSystems">
        <title>Genome- and Community-Level Interaction Insights into Carbon Utilization and Element Cycling Functions of Hydrothermarchaeota in Hydrothermal Sediment.</title>
        <authorList>
            <person name="Zhou Z."/>
            <person name="Liu Y."/>
            <person name="Xu W."/>
            <person name="Pan J."/>
            <person name="Luo Z.H."/>
            <person name="Li M."/>
        </authorList>
    </citation>
    <scope>NUCLEOTIDE SEQUENCE [LARGE SCALE GENOMIC DNA]</scope>
    <source>
        <strain evidence="5">SpSt-116</strain>
    </source>
</reference>
<comment type="caution">
    <text evidence="5">The sequence shown here is derived from an EMBL/GenBank/DDBJ whole genome shotgun (WGS) entry which is preliminary data.</text>
</comment>
<dbReference type="Pfam" id="PF00005">
    <property type="entry name" value="ABC_tran"/>
    <property type="match status" value="1"/>
</dbReference>
<dbReference type="PANTHER" id="PTHR43776:SF8">
    <property type="entry name" value="ABC TRANSPORTER, ATP-BINDING PROTEIN"/>
    <property type="match status" value="1"/>
</dbReference>
<dbReference type="CDD" id="cd03257">
    <property type="entry name" value="ABC_NikE_OppD_transporters"/>
    <property type="match status" value="1"/>
</dbReference>
<dbReference type="NCBIfam" id="TIGR01727">
    <property type="entry name" value="oligo_HPY"/>
    <property type="match status" value="1"/>
</dbReference>
<dbReference type="Gene3D" id="3.40.50.300">
    <property type="entry name" value="P-loop containing nucleotide triphosphate hydrolases"/>
    <property type="match status" value="1"/>
</dbReference>